<dbReference type="SUPFAM" id="SSF74788">
    <property type="entry name" value="Cullin repeat-like"/>
    <property type="match status" value="1"/>
</dbReference>
<protein>
    <recommendedName>
        <fullName evidence="7">Cullin family profile domain-containing protein</fullName>
    </recommendedName>
</protein>
<dbReference type="FunFam" id="1.20.1310.10:FF:000031">
    <property type="entry name" value="Ubiquitin ligase subunit CulD"/>
    <property type="match status" value="1"/>
</dbReference>
<comment type="similarity">
    <text evidence="1 4 5">Belongs to the cullin family.</text>
</comment>
<dbReference type="Gene3D" id="1.20.1310.10">
    <property type="entry name" value="Cullin Repeats"/>
    <property type="match status" value="4"/>
</dbReference>
<dbReference type="PROSITE" id="PS50069">
    <property type="entry name" value="CULLIN_2"/>
    <property type="match status" value="1"/>
</dbReference>
<dbReference type="Pfam" id="PF10557">
    <property type="entry name" value="Cullin_Nedd8"/>
    <property type="match status" value="1"/>
</dbReference>
<evidence type="ECO:0000256" key="3">
    <source>
        <dbReference type="ARBA" id="ARBA00022843"/>
    </source>
</evidence>
<dbReference type="Pfam" id="PF00888">
    <property type="entry name" value="Cullin"/>
    <property type="match status" value="1"/>
</dbReference>
<evidence type="ECO:0000256" key="5">
    <source>
        <dbReference type="RuleBase" id="RU003829"/>
    </source>
</evidence>
<feature type="compositionally biased region" description="Low complexity" evidence="6">
    <location>
        <begin position="57"/>
        <end position="73"/>
    </location>
</feature>
<dbReference type="FunFam" id="1.10.10.10:FF:000014">
    <property type="entry name" value="Cullin 1"/>
    <property type="match status" value="1"/>
</dbReference>
<feature type="region of interest" description="Disordered" evidence="6">
    <location>
        <begin position="1"/>
        <end position="136"/>
    </location>
</feature>
<proteinExistence type="inferred from homology"/>
<evidence type="ECO:0000313" key="9">
    <source>
        <dbReference type="Proteomes" id="UP001313282"/>
    </source>
</evidence>
<evidence type="ECO:0000313" key="8">
    <source>
        <dbReference type="EMBL" id="KAK6333387.1"/>
    </source>
</evidence>
<feature type="domain" description="Cullin family profile" evidence="7">
    <location>
        <begin position="543"/>
        <end position="790"/>
    </location>
</feature>
<dbReference type="InterPro" id="IPR059120">
    <property type="entry name" value="Cullin-like_AB"/>
</dbReference>
<dbReference type="GO" id="GO:0031461">
    <property type="term" value="C:cullin-RING ubiquitin ligase complex"/>
    <property type="evidence" value="ECO:0007669"/>
    <property type="project" value="InterPro"/>
</dbReference>
<evidence type="ECO:0000259" key="7">
    <source>
        <dbReference type="PROSITE" id="PS50069"/>
    </source>
</evidence>
<dbReference type="InterPro" id="IPR001373">
    <property type="entry name" value="Cullin_N"/>
</dbReference>
<dbReference type="SMART" id="SM00884">
    <property type="entry name" value="Cullin_Nedd8"/>
    <property type="match status" value="1"/>
</dbReference>
<gene>
    <name evidence="8" type="ORF">TWF718_011200</name>
</gene>
<dbReference type="SUPFAM" id="SSF46785">
    <property type="entry name" value="Winged helix' DNA-binding domain"/>
    <property type="match status" value="1"/>
</dbReference>
<organism evidence="8 9">
    <name type="scientific">Orbilia javanica</name>
    <dbReference type="NCBI Taxonomy" id="47235"/>
    <lineage>
        <taxon>Eukaryota</taxon>
        <taxon>Fungi</taxon>
        <taxon>Dikarya</taxon>
        <taxon>Ascomycota</taxon>
        <taxon>Pezizomycotina</taxon>
        <taxon>Orbiliomycetes</taxon>
        <taxon>Orbiliales</taxon>
        <taxon>Orbiliaceae</taxon>
        <taxon>Orbilia</taxon>
    </lineage>
</organism>
<feature type="compositionally biased region" description="Polar residues" evidence="6">
    <location>
        <begin position="1"/>
        <end position="23"/>
    </location>
</feature>
<dbReference type="EMBL" id="JAVHNR010000009">
    <property type="protein sequence ID" value="KAK6333387.1"/>
    <property type="molecule type" value="Genomic_DNA"/>
</dbReference>
<dbReference type="SUPFAM" id="SSF75632">
    <property type="entry name" value="Cullin homology domain"/>
    <property type="match status" value="1"/>
</dbReference>
<dbReference type="Pfam" id="PF26557">
    <property type="entry name" value="Cullin_AB"/>
    <property type="match status" value="1"/>
</dbReference>
<keyword evidence="9" id="KW-1185">Reference proteome</keyword>
<dbReference type="InterPro" id="IPR016158">
    <property type="entry name" value="Cullin_homology"/>
</dbReference>
<dbReference type="InterPro" id="IPR016159">
    <property type="entry name" value="Cullin_repeat-like_dom_sf"/>
</dbReference>
<name>A0AAN8MRD3_9PEZI</name>
<dbReference type="InterPro" id="IPR036317">
    <property type="entry name" value="Cullin_homology_sf"/>
</dbReference>
<evidence type="ECO:0000256" key="6">
    <source>
        <dbReference type="SAM" id="MobiDB-lite"/>
    </source>
</evidence>
<dbReference type="InterPro" id="IPR036388">
    <property type="entry name" value="WH-like_DNA-bd_sf"/>
</dbReference>
<dbReference type="InterPro" id="IPR045093">
    <property type="entry name" value="Cullin"/>
</dbReference>
<dbReference type="SMART" id="SM00182">
    <property type="entry name" value="CULLIN"/>
    <property type="match status" value="1"/>
</dbReference>
<dbReference type="AlphaFoldDB" id="A0AAN8MRD3"/>
<feature type="compositionally biased region" description="Low complexity" evidence="6">
    <location>
        <begin position="124"/>
        <end position="134"/>
    </location>
</feature>
<keyword evidence="3" id="KW-0832">Ubl conjugation</keyword>
<dbReference type="InterPro" id="IPR016157">
    <property type="entry name" value="Cullin_CS"/>
</dbReference>
<dbReference type="InterPro" id="IPR036390">
    <property type="entry name" value="WH_DNA-bd_sf"/>
</dbReference>
<evidence type="ECO:0000256" key="1">
    <source>
        <dbReference type="ARBA" id="ARBA00006019"/>
    </source>
</evidence>
<dbReference type="PANTHER" id="PTHR11932">
    <property type="entry name" value="CULLIN"/>
    <property type="match status" value="1"/>
</dbReference>
<evidence type="ECO:0000256" key="2">
    <source>
        <dbReference type="ARBA" id="ARBA00022499"/>
    </source>
</evidence>
<reference evidence="8 9" key="1">
    <citation type="submission" date="2019-10" db="EMBL/GenBank/DDBJ databases">
        <authorList>
            <person name="Palmer J.M."/>
        </authorList>
    </citation>
    <scope>NUCLEOTIDE SEQUENCE [LARGE SCALE GENOMIC DNA]</scope>
    <source>
        <strain evidence="8 9">TWF718</strain>
    </source>
</reference>
<feature type="compositionally biased region" description="Low complexity" evidence="6">
    <location>
        <begin position="24"/>
        <end position="34"/>
    </location>
</feature>
<dbReference type="GO" id="GO:0006511">
    <property type="term" value="P:ubiquitin-dependent protein catabolic process"/>
    <property type="evidence" value="ECO:0007669"/>
    <property type="project" value="InterPro"/>
</dbReference>
<dbReference type="GO" id="GO:0031625">
    <property type="term" value="F:ubiquitin protein ligase binding"/>
    <property type="evidence" value="ECO:0007669"/>
    <property type="project" value="InterPro"/>
</dbReference>
<dbReference type="Proteomes" id="UP001313282">
    <property type="component" value="Unassembled WGS sequence"/>
</dbReference>
<comment type="caution">
    <text evidence="8">The sequence shown here is derived from an EMBL/GenBank/DDBJ whole genome shotgun (WGS) entry which is preliminary data.</text>
</comment>
<keyword evidence="2" id="KW-1017">Isopeptide bond</keyword>
<dbReference type="PROSITE" id="PS01256">
    <property type="entry name" value="CULLIN_1"/>
    <property type="match status" value="1"/>
</dbReference>
<dbReference type="InterPro" id="IPR019559">
    <property type="entry name" value="Cullin_neddylation_domain"/>
</dbReference>
<evidence type="ECO:0000256" key="4">
    <source>
        <dbReference type="PROSITE-ProRule" id="PRU00330"/>
    </source>
</evidence>
<sequence length="917" mass="102464">MTGTNHTTAHPAQAQQSTSHRTLSNPGAASSNSSNKKRKPSTGDPSGPASRHHHKPSSSSGAAGTASNGNHGNRVPTADKLFQNPAKRLKSGDPSPVSPPPPSGVPTISTDMLASSPPQPSHATNNVTTTTNSNAIDLTVSPPPKPKPMYAQPSALPPKNGTKKILVKNFKQRPTGVPDEWVNKTLDMLDGALTAVFEDKDDTARGTSSEEIYQGCQSLCRAGKAPLIHERLVARCKDHVAGPLRDGINSRAVGTDEELVRVIEGAWRKWQERLRVIQILFFYLNQAYLYPAPDREQIWDMGLQLFSTHIITDTKFRGRFLGGVFKLYENDRKGEADLENSNLLMASIRILSNLGLYSSLFEPRFIDVSEGYYRLLAEEEADADDVARYARQCASQIQKEIQRVEKFNLETTTKRDLINIIEKEMILYHLPDLTDAGGIKLLITNNDVDALGVVYSVINRIEDAGIKIRPIWSKYIKEKGSAIVTDSQSTDMVPALLSLKNNLEGILKNSFAKNVDLGHSLRESFETFINEQRKGAGYKQNARPSEMIAKYMDLLLREGIKAISRNSAAPEEDEQMMGIGDEDALLGNQLDQALDLFRFIHGKDVFEAFYKKDLARRLLMQRSASADAEKAMLSKLKTECGSGFTMNLEIMFKDIDISRENMASFKLTKAAMERNSSIDLQVTVLSQAAWPTYPETTITVPESVAEYMNAYHSYYTAKHKGRKLVWRNALAHCVLRANFPKGRKELSMSAFQAVVLLLFDDDKKPLSYEEIKSATSLPDVELIRTLQSLACARVRPLTKHPKGKDVNLTDTFTVNLGFNDPKMRIKINQIQLKETKEENNQTHEQIAQDRQYETQAAIIRIMKSRKTIGHNDLITEVINQTAKRGKLDLADIKKNIEKLIDKDYMERTEDNTYAYCA</sequence>
<dbReference type="Gene3D" id="3.30.230.130">
    <property type="entry name" value="Cullin, Chain C, Domain 2"/>
    <property type="match status" value="1"/>
</dbReference>
<dbReference type="Gene3D" id="1.10.10.10">
    <property type="entry name" value="Winged helix-like DNA-binding domain superfamily/Winged helix DNA-binding domain"/>
    <property type="match status" value="1"/>
</dbReference>
<accession>A0AAN8MRD3</accession>